<proteinExistence type="predicted"/>
<dbReference type="SUPFAM" id="SSF82057">
    <property type="entry name" value="Prokaryotic SH3-related domain"/>
    <property type="match status" value="1"/>
</dbReference>
<evidence type="ECO:0000313" key="3">
    <source>
        <dbReference type="EMBL" id="MFC6290113.1"/>
    </source>
</evidence>
<keyword evidence="4" id="KW-1185">Reference proteome</keyword>
<evidence type="ECO:0000256" key="1">
    <source>
        <dbReference type="SAM" id="SignalP"/>
    </source>
</evidence>
<evidence type="ECO:0000313" key="4">
    <source>
        <dbReference type="Proteomes" id="UP001596258"/>
    </source>
</evidence>
<organism evidence="3 4">
    <name type="scientific">Levilactobacillus angrenensis</name>
    <dbReference type="NCBI Taxonomy" id="2486020"/>
    <lineage>
        <taxon>Bacteria</taxon>
        <taxon>Bacillati</taxon>
        <taxon>Bacillota</taxon>
        <taxon>Bacilli</taxon>
        <taxon>Lactobacillales</taxon>
        <taxon>Lactobacillaceae</taxon>
        <taxon>Levilactobacillus</taxon>
    </lineage>
</organism>
<keyword evidence="1" id="KW-0732">Signal</keyword>
<feature type="chain" id="PRO_5045418071" description="GW domain-containing protein" evidence="1">
    <location>
        <begin position="31"/>
        <end position="453"/>
    </location>
</feature>
<gene>
    <name evidence="3" type="ORF">ACFP1M_08025</name>
</gene>
<accession>A0ABW1U9Y8</accession>
<comment type="caution">
    <text evidence="3">The sequence shown here is derived from an EMBL/GenBank/DDBJ whole genome shotgun (WGS) entry which is preliminary data.</text>
</comment>
<evidence type="ECO:0000259" key="2">
    <source>
        <dbReference type="PROSITE" id="PS51780"/>
    </source>
</evidence>
<name>A0ABW1U9Y8_9LACO</name>
<feature type="domain" description="GW" evidence="2">
    <location>
        <begin position="137"/>
        <end position="226"/>
    </location>
</feature>
<protein>
    <recommendedName>
        <fullName evidence="2">GW domain-containing protein</fullName>
    </recommendedName>
</protein>
<reference evidence="4" key="1">
    <citation type="journal article" date="2019" name="Int. J. Syst. Evol. Microbiol.">
        <title>The Global Catalogue of Microorganisms (GCM) 10K type strain sequencing project: providing services to taxonomists for standard genome sequencing and annotation.</title>
        <authorList>
            <consortium name="The Broad Institute Genomics Platform"/>
            <consortium name="The Broad Institute Genome Sequencing Center for Infectious Disease"/>
            <person name="Wu L."/>
            <person name="Ma J."/>
        </authorList>
    </citation>
    <scope>NUCLEOTIDE SEQUENCE [LARGE SCALE GENOMIC DNA]</scope>
    <source>
        <strain evidence="4">CCM 8893</strain>
    </source>
</reference>
<feature type="signal peptide" evidence="1">
    <location>
        <begin position="1"/>
        <end position="30"/>
    </location>
</feature>
<dbReference type="EMBL" id="JBHSSO010000062">
    <property type="protein sequence ID" value="MFC6290113.1"/>
    <property type="molecule type" value="Genomic_DNA"/>
</dbReference>
<dbReference type="InterPro" id="IPR025987">
    <property type="entry name" value="GW_dom"/>
</dbReference>
<sequence length="453" mass="47666">MKSSLTKSLYVGLAVLSLGAVATVSTTANAASKAKVTSSKTLKTAGETRNVEVTGTNALYSKPGTVKGAKVVASKKTMKKLANSKKSADYFRAYYQKVTNKGSVYYKIVSMNGKYRGYIYGGKKEGTFAGGVTSANTTKTANLPADTTVYFTKPGTGNVTWTAPKNTQYKASKQVKNTTPFANDTLTVTKAATKTREGSLYYYVEDAQNPTINGWIYAKAVTATKPAVDTYNEKTDVKVNLKSADGTVIKSTVLSNLTDKDGKASTAKGTDVSASAAKTATNSWGKSVLAGTGYTYTAADSVNKTALASAKTGDTISLIVNKNADAAMKIQFYGLNSDQTKGADKLTAYSKTASATTVVFPTVSAAFTGAEDATYTASDLQTYLTTNNLTTLYTPSYTANGKQVYTKYTFNNAVSGTYSKTANAQAFYTATVVDGASPVDTPTNSVTSANYFA</sequence>
<dbReference type="Proteomes" id="UP001596258">
    <property type="component" value="Unassembled WGS sequence"/>
</dbReference>
<dbReference type="PROSITE" id="PS51780">
    <property type="entry name" value="GW"/>
    <property type="match status" value="1"/>
</dbReference>
<dbReference type="RefSeq" id="WP_125577422.1">
    <property type="nucleotide sequence ID" value="NZ_JBHSSO010000062.1"/>
</dbReference>